<name>S7QKT5_GLOTA</name>
<keyword evidence="2" id="KW-0472">Membrane</keyword>
<feature type="compositionally biased region" description="Basic and acidic residues" evidence="1">
    <location>
        <begin position="23"/>
        <end position="34"/>
    </location>
</feature>
<keyword evidence="2" id="KW-0812">Transmembrane</keyword>
<dbReference type="GeneID" id="19301063"/>
<keyword evidence="4" id="KW-1185">Reference proteome</keyword>
<dbReference type="STRING" id="670483.S7QKT5"/>
<dbReference type="OrthoDB" id="423313at2759"/>
<reference evidence="3 4" key="1">
    <citation type="journal article" date="2012" name="Science">
        <title>The Paleozoic origin of enzymatic lignin decomposition reconstructed from 31 fungal genomes.</title>
        <authorList>
            <person name="Floudas D."/>
            <person name="Binder M."/>
            <person name="Riley R."/>
            <person name="Barry K."/>
            <person name="Blanchette R.A."/>
            <person name="Henrissat B."/>
            <person name="Martinez A.T."/>
            <person name="Otillar R."/>
            <person name="Spatafora J.W."/>
            <person name="Yadav J.S."/>
            <person name="Aerts A."/>
            <person name="Benoit I."/>
            <person name="Boyd A."/>
            <person name="Carlson A."/>
            <person name="Copeland A."/>
            <person name="Coutinho P.M."/>
            <person name="de Vries R.P."/>
            <person name="Ferreira P."/>
            <person name="Findley K."/>
            <person name="Foster B."/>
            <person name="Gaskell J."/>
            <person name="Glotzer D."/>
            <person name="Gorecki P."/>
            <person name="Heitman J."/>
            <person name="Hesse C."/>
            <person name="Hori C."/>
            <person name="Igarashi K."/>
            <person name="Jurgens J.A."/>
            <person name="Kallen N."/>
            <person name="Kersten P."/>
            <person name="Kohler A."/>
            <person name="Kuees U."/>
            <person name="Kumar T.K.A."/>
            <person name="Kuo A."/>
            <person name="LaButti K."/>
            <person name="Larrondo L.F."/>
            <person name="Lindquist E."/>
            <person name="Ling A."/>
            <person name="Lombard V."/>
            <person name="Lucas S."/>
            <person name="Lundell T."/>
            <person name="Martin R."/>
            <person name="McLaughlin D.J."/>
            <person name="Morgenstern I."/>
            <person name="Morin E."/>
            <person name="Murat C."/>
            <person name="Nagy L.G."/>
            <person name="Nolan M."/>
            <person name="Ohm R.A."/>
            <person name="Patyshakuliyeva A."/>
            <person name="Rokas A."/>
            <person name="Ruiz-Duenas F.J."/>
            <person name="Sabat G."/>
            <person name="Salamov A."/>
            <person name="Samejima M."/>
            <person name="Schmutz J."/>
            <person name="Slot J.C."/>
            <person name="St John F."/>
            <person name="Stenlid J."/>
            <person name="Sun H."/>
            <person name="Sun S."/>
            <person name="Syed K."/>
            <person name="Tsang A."/>
            <person name="Wiebenga A."/>
            <person name="Young D."/>
            <person name="Pisabarro A."/>
            <person name="Eastwood D.C."/>
            <person name="Martin F."/>
            <person name="Cullen D."/>
            <person name="Grigoriev I.V."/>
            <person name="Hibbett D.S."/>
        </authorList>
    </citation>
    <scope>NUCLEOTIDE SEQUENCE [LARGE SCALE GENOMIC DNA]</scope>
    <source>
        <strain evidence="3 4">ATCC 11539</strain>
    </source>
</reference>
<protein>
    <submittedName>
        <fullName evidence="3">Uncharacterized protein</fullName>
    </submittedName>
</protein>
<evidence type="ECO:0000313" key="4">
    <source>
        <dbReference type="Proteomes" id="UP000030669"/>
    </source>
</evidence>
<dbReference type="RefSeq" id="XP_007860838.1">
    <property type="nucleotide sequence ID" value="XM_007862647.1"/>
</dbReference>
<organism evidence="3 4">
    <name type="scientific">Gloeophyllum trabeum (strain ATCC 11539 / FP-39264 / Madison 617)</name>
    <name type="common">Brown rot fungus</name>
    <dbReference type="NCBI Taxonomy" id="670483"/>
    <lineage>
        <taxon>Eukaryota</taxon>
        <taxon>Fungi</taxon>
        <taxon>Dikarya</taxon>
        <taxon>Basidiomycota</taxon>
        <taxon>Agaricomycotina</taxon>
        <taxon>Agaricomycetes</taxon>
        <taxon>Gloeophyllales</taxon>
        <taxon>Gloeophyllaceae</taxon>
        <taxon>Gloeophyllum</taxon>
    </lineage>
</organism>
<evidence type="ECO:0000313" key="3">
    <source>
        <dbReference type="EMBL" id="EPQ60426.1"/>
    </source>
</evidence>
<accession>S7QKT5</accession>
<dbReference type="eggNOG" id="ENOG502SM7G">
    <property type="taxonomic scope" value="Eukaryota"/>
</dbReference>
<dbReference type="AlphaFoldDB" id="S7QKT5"/>
<evidence type="ECO:0000256" key="2">
    <source>
        <dbReference type="SAM" id="Phobius"/>
    </source>
</evidence>
<keyword evidence="2" id="KW-1133">Transmembrane helix</keyword>
<dbReference type="KEGG" id="gtr:GLOTRDRAFT_124182"/>
<dbReference type="OMA" id="DYLYYAC"/>
<gene>
    <name evidence="3" type="ORF">GLOTRDRAFT_124182</name>
</gene>
<sequence>MTPSEYKYHHVRSDSGSALPFLPDDHKLRPYRDSEESDIESPLTPTFPRHSFSSSSSSLNNLFTKRRRWLFVTCAFLSVASITVLSILLVLTNKEPAPSVVDESENLPQIDLSQCAQPPQPQVVPPWDKSTVLLGAPTKSFRGTLCAADNLRPDKQYITSWWSAGWTNDVMTAANLIYLGLITGRTPIIPPFTPSHIGGDVPPIPFGEVFNVSRLAQALGRPVLEWHDVKEIRNNSELGWSLPSVPAEGEEPQTNVTTWEVQQDVVGCWNTWESVQYNEHFPRRSSVPHWLGLDISYTRLPASIKLIPNFVHDMHTTFWALAQYAFPQGRAEALSRMPEDGGELIRPADASGQRLEPDEQMMCLDYLYYVSARTPFEFEKDYSPAWREVATHMHWTDRLQEITNGFIRKAFELPEGADIPPIQADLLASRNISVPAAHVLMTSDEQDAAWWAQVRAMGWRWIDHGAEETAARLGRWYPVLVDAVVQSGGVGFVGTDRSTMSLMAQRRVEDWQGGVTRTVKWGSVDADAH</sequence>
<dbReference type="Proteomes" id="UP000030669">
    <property type="component" value="Unassembled WGS sequence"/>
</dbReference>
<feature type="region of interest" description="Disordered" evidence="1">
    <location>
        <begin position="1"/>
        <end position="58"/>
    </location>
</feature>
<feature type="transmembrane region" description="Helical" evidence="2">
    <location>
        <begin position="69"/>
        <end position="91"/>
    </location>
</feature>
<dbReference type="HOGENOM" id="CLU_032339_0_0_1"/>
<feature type="compositionally biased region" description="Basic and acidic residues" evidence="1">
    <location>
        <begin position="1"/>
        <end position="13"/>
    </location>
</feature>
<dbReference type="EMBL" id="KB469296">
    <property type="protein sequence ID" value="EPQ60426.1"/>
    <property type="molecule type" value="Genomic_DNA"/>
</dbReference>
<evidence type="ECO:0000256" key="1">
    <source>
        <dbReference type="SAM" id="MobiDB-lite"/>
    </source>
</evidence>
<proteinExistence type="predicted"/>